<organism evidence="2 3">
    <name type="scientific">Haloferax gibbonsii</name>
    <dbReference type="NCBI Taxonomy" id="35746"/>
    <lineage>
        <taxon>Archaea</taxon>
        <taxon>Methanobacteriati</taxon>
        <taxon>Methanobacteriota</taxon>
        <taxon>Stenosarchaea group</taxon>
        <taxon>Halobacteria</taxon>
        <taxon>Halobacteriales</taxon>
        <taxon>Haloferacaceae</taxon>
        <taxon>Haloferax</taxon>
    </lineage>
</organism>
<evidence type="ECO:0000313" key="3">
    <source>
        <dbReference type="Proteomes" id="UP000066124"/>
    </source>
</evidence>
<keyword evidence="1" id="KW-0812">Transmembrane</keyword>
<dbReference type="PATRIC" id="fig|35746.4.peg.1371"/>
<feature type="transmembrane region" description="Helical" evidence="1">
    <location>
        <begin position="84"/>
        <end position="105"/>
    </location>
</feature>
<accession>A0A0K1IWX5</accession>
<keyword evidence="1" id="KW-0472">Membrane</keyword>
<keyword evidence="1" id="KW-1133">Transmembrane helix</keyword>
<protein>
    <submittedName>
        <fullName evidence="2">Uncharacterized protein</fullName>
    </submittedName>
</protein>
<evidence type="ECO:0000313" key="2">
    <source>
        <dbReference type="EMBL" id="AKU09052.1"/>
    </source>
</evidence>
<dbReference type="KEGG" id="hgi:ABY42_06440"/>
<sequence length="148" mass="15743">MHEEGVAGRDAERAEVRGERLDGSRLVHALDRICFGHTRPSAGPGFNLWCRSTERSNSDLGDAFGMSRVSARDALRYATEDDAIALFAVILGGWVFLTVGSFALAGYGFGLMFALGILASLAGALAMFAGVVGLAYKLLVDSRRAVSE</sequence>
<reference evidence="3" key="1">
    <citation type="journal article" date="2015" name="J. Biotechnol.">
        <title>Complete genome sequence of Haloferax gibbonsii strain ARA6, a potential producer of polyhydroxyalkanoates and halocins isolated from Araruama, Rio de Janeiro, Brasil.</title>
        <authorList>
            <person name="Pinto L.H."/>
            <person name="D'Alincourt Carvalho-Assef A.P."/>
            <person name="Vieira R.P."/>
            <person name="Clementino M.M."/>
            <person name="Albano R.M."/>
        </authorList>
    </citation>
    <scope>NUCLEOTIDE SEQUENCE [LARGE SCALE GENOMIC DNA]</scope>
    <source>
        <strain evidence="3">ARA6</strain>
    </source>
</reference>
<dbReference type="EMBL" id="CP011947">
    <property type="protein sequence ID" value="AKU09052.1"/>
    <property type="molecule type" value="Genomic_DNA"/>
</dbReference>
<proteinExistence type="predicted"/>
<evidence type="ECO:0000256" key="1">
    <source>
        <dbReference type="SAM" id="Phobius"/>
    </source>
</evidence>
<name>A0A0K1IWX5_HALGI</name>
<dbReference type="AlphaFoldDB" id="A0A0K1IWX5"/>
<gene>
    <name evidence="2" type="ORF">ABY42_06440</name>
</gene>
<feature type="transmembrane region" description="Helical" evidence="1">
    <location>
        <begin position="111"/>
        <end position="136"/>
    </location>
</feature>
<dbReference type="Proteomes" id="UP000066124">
    <property type="component" value="Chromosome"/>
</dbReference>